<proteinExistence type="predicted"/>
<organism evidence="1 2">
    <name type="scientific">Meloidogyne enterolobii</name>
    <name type="common">Root-knot nematode worm</name>
    <name type="synonym">Meloidogyne mayaguensis</name>
    <dbReference type="NCBI Taxonomy" id="390850"/>
    <lineage>
        <taxon>Eukaryota</taxon>
        <taxon>Metazoa</taxon>
        <taxon>Ecdysozoa</taxon>
        <taxon>Nematoda</taxon>
        <taxon>Chromadorea</taxon>
        <taxon>Rhabditida</taxon>
        <taxon>Tylenchina</taxon>
        <taxon>Tylenchomorpha</taxon>
        <taxon>Tylenchoidea</taxon>
        <taxon>Meloidogynidae</taxon>
        <taxon>Meloidogyninae</taxon>
        <taxon>Meloidogyne</taxon>
    </lineage>
</organism>
<accession>A0ACB1AN70</accession>
<evidence type="ECO:0000313" key="2">
    <source>
        <dbReference type="Proteomes" id="UP001497535"/>
    </source>
</evidence>
<reference evidence="1" key="1">
    <citation type="submission" date="2023-11" db="EMBL/GenBank/DDBJ databases">
        <authorList>
            <person name="Poullet M."/>
        </authorList>
    </citation>
    <scope>NUCLEOTIDE SEQUENCE</scope>
    <source>
        <strain evidence="1">E1834</strain>
    </source>
</reference>
<protein>
    <submittedName>
        <fullName evidence="1">Uncharacterized protein</fullName>
    </submittedName>
</protein>
<sequence>MFNAYSIEEVVSKLPLEANSISNYGDTLLIGSKQGHLICCSQTFSSGHNIPSYDYQVCRAFERRQIINLSVIESLDKIICLTDTHLSIHEAFAPYRLISSITKYKQILCFAHLIQQNILYILISIKNRLIIFQHFEEKLEEIGSINFDDSALRILWFFKRIFFKIFLLRCQSNSLFISTKLEHYFAKLTIIQTNGKEAFNQISISEFPRLLLSIPTRSSDLSLQISACLLFDKQIVALNKDEKSLEFFDLESGGQTKLIENEENCCQFTEGIVDFVYDSPYILAILCTNCIEIRLITPSVFIQKINLNKVFMLNVGRRGTIYAANDTQAWKLNTQNKLRDNLKFLNLNGHHEIALQIANVYSDVVDEKEIVNLKKSIAAKSFLERKFSKCFDIHAELKTDLLFIINLFPKFLPEKYSCSTEKFINEIKLYGISNEENFLDDEEIHKKAVDALIKFISMKRQEHSKPINLHFLDYKEERKENILSTNSLKRHEVALELIDTVLLKAYLMINPKLIGPLLRLKNCCCIISEAEKDLKKAGLFEELLILYERKKMFRKYLEYFQREVKKPEAATHAHGIEKIATFLMKLKSEQLSLILEFSPIVLAEDIELGVKIFTGIDSSVDAKNFDRDSVLQFLKRQFPAAVIPYLEHIIYEWEDKRPKFHEELVLQYITRIKSLLSQFVKLPVNNQFMRSLSSNDENIDNNELVILRRKLRAFLETDKYYTVKDTLKLIEKDEVLADEQAILYGRLGQHKEALSIYTNKLVDFAAAERHCLIYYNENDLNNSQIFYNLFCSYVAGGDEINRKKSKENGEKQIVTVEHSPQKRPNITEALKLLRRHANKINIGSFLECFLGIIEVLVLCLVKAFALIPSETPLSRIDIALKAVFETLCTRLTMVNLLMALTQIAINRTEINFKLLKQQRININESVVCFMCKKRIMESAFVRHRFDSISHFFCHRQNIERIQKKINAFNEHS</sequence>
<name>A0ACB1AN70_MELEN</name>
<keyword evidence="2" id="KW-1185">Reference proteome</keyword>
<dbReference type="Proteomes" id="UP001497535">
    <property type="component" value="Unassembled WGS sequence"/>
</dbReference>
<evidence type="ECO:0000313" key="1">
    <source>
        <dbReference type="EMBL" id="CAK5095567.1"/>
    </source>
</evidence>
<comment type="caution">
    <text evidence="1">The sequence shown here is derived from an EMBL/GenBank/DDBJ whole genome shotgun (WGS) entry which is preliminary data.</text>
</comment>
<dbReference type="EMBL" id="CAVMJV010000098">
    <property type="protein sequence ID" value="CAK5095567.1"/>
    <property type="molecule type" value="Genomic_DNA"/>
</dbReference>
<gene>
    <name evidence="1" type="ORF">MENTE1834_LOCUS40936</name>
</gene>